<sequence length="357" mass="39641">MSALSHGMHDLLGSLAITGEHPLRLPHSLPHEALAPSDPPEQTRQVEHSRQLTWVKAPALVRFLLALTICITGHFLPFALRRYTSIDEVWDKIVTIAIPHFLELVWDHEVQPCLDSMSFEALKKMAGPAEKTRRGIRKSDAPNAFLKSCLLKAPSIIAMSAMNLEKQMGLLYAVLASTFVAAVLASGFYLVFSPRAVCTQGAKEMRDDATEAGDPGAEAMQDAFTAFQARTAVWRFAWGGCQVLGFGLLLPHMGDHNLAFTFGRELSGFQATCEKMMQNFHRACKIWRAMLARGFWYTAATGAGKAQAARHPRMPWVSQATVLYNTSANVVQRRRATGVVSDRHFNHNRDLDEEPRS</sequence>
<feature type="transmembrane region" description="Helical" evidence="2">
    <location>
        <begin position="169"/>
        <end position="192"/>
    </location>
</feature>
<evidence type="ECO:0000313" key="3">
    <source>
        <dbReference type="EMBL" id="RNJ54020.1"/>
    </source>
</evidence>
<protein>
    <submittedName>
        <fullName evidence="3">Uncharacterized protein</fullName>
    </submittedName>
</protein>
<accession>A0A3M9Y4B3</accession>
<keyword evidence="4" id="KW-1185">Reference proteome</keyword>
<reference evidence="3 4" key="1">
    <citation type="submission" date="2018-10" db="EMBL/GenBank/DDBJ databases">
        <title>Genome sequence of Verticillium nonalfalfae VnAa140.</title>
        <authorList>
            <person name="Stajich J.E."/>
            <person name="Kasson M.T."/>
        </authorList>
    </citation>
    <scope>NUCLEOTIDE SEQUENCE [LARGE SCALE GENOMIC DNA]</scope>
    <source>
        <strain evidence="3 4">VnAa140</strain>
    </source>
</reference>
<dbReference type="STRING" id="1051616.A0A3M9Y4B3"/>
<dbReference type="GeneID" id="39604684"/>
<keyword evidence="2" id="KW-0472">Membrane</keyword>
<keyword evidence="2" id="KW-1133">Transmembrane helix</keyword>
<dbReference type="EMBL" id="RBVV01000118">
    <property type="protein sequence ID" value="RNJ54020.1"/>
    <property type="molecule type" value="Genomic_DNA"/>
</dbReference>
<feature type="transmembrane region" description="Helical" evidence="2">
    <location>
        <begin position="59"/>
        <end position="80"/>
    </location>
</feature>
<evidence type="ECO:0000256" key="2">
    <source>
        <dbReference type="SAM" id="Phobius"/>
    </source>
</evidence>
<feature type="region of interest" description="Disordered" evidence="1">
    <location>
        <begin position="28"/>
        <end position="47"/>
    </location>
</feature>
<name>A0A3M9Y4B3_9PEZI</name>
<dbReference type="RefSeq" id="XP_028492178.1">
    <property type="nucleotide sequence ID" value="XM_028635240.1"/>
</dbReference>
<proteinExistence type="predicted"/>
<keyword evidence="2" id="KW-0812">Transmembrane</keyword>
<dbReference type="AlphaFoldDB" id="A0A3M9Y4B3"/>
<comment type="caution">
    <text evidence="3">The sequence shown here is derived from an EMBL/GenBank/DDBJ whole genome shotgun (WGS) entry which is preliminary data.</text>
</comment>
<evidence type="ECO:0000256" key="1">
    <source>
        <dbReference type="SAM" id="MobiDB-lite"/>
    </source>
</evidence>
<evidence type="ECO:0000313" key="4">
    <source>
        <dbReference type="Proteomes" id="UP000267145"/>
    </source>
</evidence>
<organism evidence="3 4">
    <name type="scientific">Verticillium nonalfalfae</name>
    <dbReference type="NCBI Taxonomy" id="1051616"/>
    <lineage>
        <taxon>Eukaryota</taxon>
        <taxon>Fungi</taxon>
        <taxon>Dikarya</taxon>
        <taxon>Ascomycota</taxon>
        <taxon>Pezizomycotina</taxon>
        <taxon>Sordariomycetes</taxon>
        <taxon>Hypocreomycetidae</taxon>
        <taxon>Glomerellales</taxon>
        <taxon>Plectosphaerellaceae</taxon>
        <taxon>Verticillium</taxon>
    </lineage>
</organism>
<dbReference type="Proteomes" id="UP000267145">
    <property type="component" value="Unassembled WGS sequence"/>
</dbReference>
<gene>
    <name evidence="3" type="ORF">D7B24_000995</name>
</gene>